<reference evidence="3 4" key="1">
    <citation type="submission" date="2018-08" db="EMBL/GenBank/DDBJ databases">
        <title>Recombination of ecologically and evolutionarily significant loci maintains genetic cohesion in the Pseudomonas syringae species complex.</title>
        <authorList>
            <person name="Dillon M."/>
            <person name="Thakur S."/>
            <person name="Almeida R.N.D."/>
            <person name="Weir B.S."/>
            <person name="Guttman D.S."/>
        </authorList>
    </citation>
    <scope>NUCLEOTIDE SEQUENCE [LARGE SCALE GENOMIC DNA]</scope>
    <source>
        <strain evidence="1 3">ICMP 15201</strain>
        <strain evidence="2 4">ICMP 15203</strain>
    </source>
</reference>
<dbReference type="GeneID" id="64466860"/>
<evidence type="ECO:0000313" key="3">
    <source>
        <dbReference type="Proteomes" id="UP000269335"/>
    </source>
</evidence>
<protein>
    <recommendedName>
        <fullName evidence="5">ABM domain-containing protein</fullName>
    </recommendedName>
</protein>
<dbReference type="AlphaFoldDB" id="A0A3M3RLL9"/>
<evidence type="ECO:0008006" key="5">
    <source>
        <dbReference type="Google" id="ProtNLM"/>
    </source>
</evidence>
<organism evidence="2 4">
    <name type="scientific">Pseudomonas cannabina</name>
    <dbReference type="NCBI Taxonomy" id="86840"/>
    <lineage>
        <taxon>Bacteria</taxon>
        <taxon>Pseudomonadati</taxon>
        <taxon>Pseudomonadota</taxon>
        <taxon>Gammaproteobacteria</taxon>
        <taxon>Pseudomonadales</taxon>
        <taxon>Pseudomonadaceae</taxon>
        <taxon>Pseudomonas</taxon>
    </lineage>
</organism>
<evidence type="ECO:0000313" key="1">
    <source>
        <dbReference type="EMBL" id="RMN75124.1"/>
    </source>
</evidence>
<sequence length="93" mass="10474">MSGLMKSAMGFEANMDDDFEGKISTVLGLVERNASGIANCELRKLPETNSWIIECLWHDQQAMHAHFLSCQLQDLIALLVSRSRKIVFECDSQ</sequence>
<dbReference type="Proteomes" id="UP000269335">
    <property type="component" value="Unassembled WGS sequence"/>
</dbReference>
<evidence type="ECO:0000313" key="2">
    <source>
        <dbReference type="EMBL" id="RMN97340.1"/>
    </source>
</evidence>
<dbReference type="EMBL" id="RBPH01000290">
    <property type="protein sequence ID" value="RMN75124.1"/>
    <property type="molecule type" value="Genomic_DNA"/>
</dbReference>
<evidence type="ECO:0000313" key="4">
    <source>
        <dbReference type="Proteomes" id="UP000270524"/>
    </source>
</evidence>
<dbReference type="RefSeq" id="WP_007248544.1">
    <property type="nucleotide sequence ID" value="NZ_CP178532.1"/>
</dbReference>
<gene>
    <name evidence="2" type="ORF">ALQ51_03884</name>
    <name evidence="1" type="ORF">ALQ53_102950</name>
</gene>
<name>A0A3M3RLL9_PSECA</name>
<proteinExistence type="predicted"/>
<dbReference type="EMBL" id="RBPJ01000131">
    <property type="protein sequence ID" value="RMN97340.1"/>
    <property type="molecule type" value="Genomic_DNA"/>
</dbReference>
<accession>A0A3M3RLL9</accession>
<comment type="caution">
    <text evidence="2">The sequence shown here is derived from an EMBL/GenBank/DDBJ whole genome shotgun (WGS) entry which is preliminary data.</text>
</comment>
<dbReference type="Proteomes" id="UP000270524">
    <property type="component" value="Unassembled WGS sequence"/>
</dbReference>